<protein>
    <recommendedName>
        <fullName evidence="2">DUF6594 domain-containing protein</fullName>
    </recommendedName>
</protein>
<evidence type="ECO:0000259" key="2">
    <source>
        <dbReference type="Pfam" id="PF20237"/>
    </source>
</evidence>
<dbReference type="AlphaFoldDB" id="A0AAN7W031"/>
<keyword evidence="1" id="KW-1133">Transmembrane helix</keyword>
<sequence>MHLQNEIGTLERQLDAWDNYVTKQPKGYGNNSSMAKDLQAFPDRPNIIGRLVPLVQQYNDHVLSFARVRALPTASKHHVENLETWFANYPESVAPSERHDVNNHGDLFPVVPVPKSPLFSLLERWEWLRNQFQTGDRSDHLGLSEESHWSDTAFDTLATFLMVILGLTLLYAPIWWLNYVSSHEYHQLGVVTGFSSLFTLCLWGAAGNRPFEILAGVAAYSAVLMIYRQVSNSGS</sequence>
<feature type="transmembrane region" description="Helical" evidence="1">
    <location>
        <begin position="157"/>
        <end position="176"/>
    </location>
</feature>
<comment type="caution">
    <text evidence="3">The sequence shown here is derived from an EMBL/GenBank/DDBJ whole genome shotgun (WGS) entry which is preliminary data.</text>
</comment>
<evidence type="ECO:0000256" key="1">
    <source>
        <dbReference type="SAM" id="Phobius"/>
    </source>
</evidence>
<name>A0AAN7W031_9PEZI</name>
<reference evidence="3" key="1">
    <citation type="submission" date="2023-08" db="EMBL/GenBank/DDBJ databases">
        <title>Black Yeasts Isolated from many extreme environments.</title>
        <authorList>
            <person name="Coleine C."/>
            <person name="Stajich J.E."/>
            <person name="Selbmann L."/>
        </authorList>
    </citation>
    <scope>NUCLEOTIDE SEQUENCE</scope>
    <source>
        <strain evidence="3">CCFEE 5810</strain>
    </source>
</reference>
<dbReference type="PANTHER" id="PTHR34502">
    <property type="entry name" value="DUF6594 DOMAIN-CONTAINING PROTEIN-RELATED"/>
    <property type="match status" value="1"/>
</dbReference>
<proteinExistence type="predicted"/>
<dbReference type="EMBL" id="JAVRQU010000019">
    <property type="protein sequence ID" value="KAK5692607.1"/>
    <property type="molecule type" value="Genomic_DNA"/>
</dbReference>
<accession>A0AAN7W031</accession>
<gene>
    <name evidence="3" type="ORF">LTR97_010919</name>
</gene>
<dbReference type="PANTHER" id="PTHR34502:SF4">
    <property type="entry name" value="DUF6594 DOMAIN-CONTAINING PROTEIN"/>
    <property type="match status" value="1"/>
</dbReference>
<feature type="transmembrane region" description="Helical" evidence="1">
    <location>
        <begin position="213"/>
        <end position="230"/>
    </location>
</feature>
<feature type="transmembrane region" description="Helical" evidence="1">
    <location>
        <begin position="188"/>
        <end position="206"/>
    </location>
</feature>
<evidence type="ECO:0000313" key="3">
    <source>
        <dbReference type="EMBL" id="KAK5692607.1"/>
    </source>
</evidence>
<dbReference type="InterPro" id="IPR046529">
    <property type="entry name" value="DUF6594"/>
</dbReference>
<dbReference type="Proteomes" id="UP001310594">
    <property type="component" value="Unassembled WGS sequence"/>
</dbReference>
<organism evidence="3 4">
    <name type="scientific">Elasticomyces elasticus</name>
    <dbReference type="NCBI Taxonomy" id="574655"/>
    <lineage>
        <taxon>Eukaryota</taxon>
        <taxon>Fungi</taxon>
        <taxon>Dikarya</taxon>
        <taxon>Ascomycota</taxon>
        <taxon>Pezizomycotina</taxon>
        <taxon>Dothideomycetes</taxon>
        <taxon>Dothideomycetidae</taxon>
        <taxon>Mycosphaerellales</taxon>
        <taxon>Teratosphaeriaceae</taxon>
        <taxon>Elasticomyces</taxon>
    </lineage>
</organism>
<evidence type="ECO:0000313" key="4">
    <source>
        <dbReference type="Proteomes" id="UP001310594"/>
    </source>
</evidence>
<keyword evidence="1" id="KW-0472">Membrane</keyword>
<dbReference type="Pfam" id="PF20237">
    <property type="entry name" value="DUF6594"/>
    <property type="match status" value="1"/>
</dbReference>
<feature type="domain" description="DUF6594" evidence="2">
    <location>
        <begin position="2"/>
        <end position="225"/>
    </location>
</feature>
<keyword evidence="1" id="KW-0812">Transmembrane</keyword>